<dbReference type="GO" id="GO:0031436">
    <property type="term" value="C:BRCA1-BARD1 complex"/>
    <property type="evidence" value="ECO:0007669"/>
    <property type="project" value="TreeGrafter"/>
</dbReference>
<dbReference type="AlphaFoldDB" id="A0A382TXH2"/>
<organism evidence="3">
    <name type="scientific">marine metagenome</name>
    <dbReference type="NCBI Taxonomy" id="408172"/>
    <lineage>
        <taxon>unclassified sequences</taxon>
        <taxon>metagenomes</taxon>
        <taxon>ecological metagenomes</taxon>
    </lineage>
</organism>
<dbReference type="InterPro" id="IPR002110">
    <property type="entry name" value="Ankyrin_rpt"/>
</dbReference>
<dbReference type="Gene3D" id="1.25.40.20">
    <property type="entry name" value="Ankyrin repeat-containing domain"/>
    <property type="match status" value="1"/>
</dbReference>
<dbReference type="GO" id="GO:0004842">
    <property type="term" value="F:ubiquitin-protein transferase activity"/>
    <property type="evidence" value="ECO:0007669"/>
    <property type="project" value="TreeGrafter"/>
</dbReference>
<evidence type="ECO:0000256" key="2">
    <source>
        <dbReference type="ARBA" id="ARBA00023043"/>
    </source>
</evidence>
<dbReference type="PANTHER" id="PTHR24171:SF8">
    <property type="entry name" value="BRCA1-ASSOCIATED RING DOMAIN PROTEIN 1"/>
    <property type="match status" value="1"/>
</dbReference>
<keyword evidence="1" id="KW-0677">Repeat</keyword>
<protein>
    <submittedName>
        <fullName evidence="3">Uncharacterized protein</fullName>
    </submittedName>
</protein>
<gene>
    <name evidence="3" type="ORF">METZ01_LOCUS379618</name>
</gene>
<dbReference type="SUPFAM" id="SSF48403">
    <property type="entry name" value="Ankyrin repeat"/>
    <property type="match status" value="1"/>
</dbReference>
<accession>A0A382TXH2</accession>
<dbReference type="InterPro" id="IPR036770">
    <property type="entry name" value="Ankyrin_rpt-contain_sf"/>
</dbReference>
<dbReference type="Pfam" id="PF00023">
    <property type="entry name" value="Ank"/>
    <property type="match status" value="1"/>
</dbReference>
<feature type="non-terminal residue" evidence="3">
    <location>
        <position position="91"/>
    </location>
</feature>
<evidence type="ECO:0000256" key="1">
    <source>
        <dbReference type="ARBA" id="ARBA00022737"/>
    </source>
</evidence>
<dbReference type="GO" id="GO:0070531">
    <property type="term" value="C:BRCA1-A complex"/>
    <property type="evidence" value="ECO:0007669"/>
    <property type="project" value="TreeGrafter"/>
</dbReference>
<dbReference type="PROSITE" id="PS50088">
    <property type="entry name" value="ANK_REPEAT"/>
    <property type="match status" value="1"/>
</dbReference>
<reference evidence="3" key="1">
    <citation type="submission" date="2018-05" db="EMBL/GenBank/DDBJ databases">
        <authorList>
            <person name="Lanie J.A."/>
            <person name="Ng W.-L."/>
            <person name="Kazmierczak K.M."/>
            <person name="Andrzejewski T.M."/>
            <person name="Davidsen T.M."/>
            <person name="Wayne K.J."/>
            <person name="Tettelin H."/>
            <person name="Glass J.I."/>
            <person name="Rusch D."/>
            <person name="Podicherti R."/>
            <person name="Tsui H.-C.T."/>
            <person name="Winkler M.E."/>
        </authorList>
    </citation>
    <scope>NUCLEOTIDE SEQUENCE</scope>
</reference>
<dbReference type="SMART" id="SM00248">
    <property type="entry name" value="ANK"/>
    <property type="match status" value="2"/>
</dbReference>
<dbReference type="PANTHER" id="PTHR24171">
    <property type="entry name" value="ANKYRIN REPEAT DOMAIN-CONTAINING PROTEIN 39-RELATED"/>
    <property type="match status" value="1"/>
</dbReference>
<proteinExistence type="predicted"/>
<dbReference type="EMBL" id="UINC01139924">
    <property type="protein sequence ID" value="SVD26764.1"/>
    <property type="molecule type" value="Genomic_DNA"/>
</dbReference>
<sequence length="91" mass="9730">MKLLITASVVLLLATTGFTQGTPKPLNKKDRALFKAVQIGSTSGLRKHIRAGANLNAKGYAGMTPLHEAVSRGHRQVVELLIINKADVNAK</sequence>
<keyword evidence="2" id="KW-0040">ANK repeat</keyword>
<dbReference type="PROSITE" id="PS50297">
    <property type="entry name" value="ANK_REP_REGION"/>
    <property type="match status" value="1"/>
</dbReference>
<dbReference type="GO" id="GO:0085020">
    <property type="term" value="P:protein K6-linked ubiquitination"/>
    <property type="evidence" value="ECO:0007669"/>
    <property type="project" value="TreeGrafter"/>
</dbReference>
<evidence type="ECO:0000313" key="3">
    <source>
        <dbReference type="EMBL" id="SVD26764.1"/>
    </source>
</evidence>
<name>A0A382TXH2_9ZZZZ</name>